<name>A0ABN9TWD4_9DINO</name>
<proteinExistence type="predicted"/>
<comment type="caution">
    <text evidence="1">The sequence shown here is derived from an EMBL/GenBank/DDBJ whole genome shotgun (WGS) entry which is preliminary data.</text>
</comment>
<dbReference type="Proteomes" id="UP001189429">
    <property type="component" value="Unassembled WGS sequence"/>
</dbReference>
<evidence type="ECO:0000313" key="1">
    <source>
        <dbReference type="EMBL" id="CAK0850599.1"/>
    </source>
</evidence>
<sequence>MLADPALARVGDDLLSIPVTAACAVPSVSFEPQAGLDYGDVFIRYPFHQSLYLHNTSALPAKFRVLQQEDKSRAEFEPDQWTGTVPPCASHVITVTLTAHTPGPLRISMYVKMHGKQMPFPLVLVANSVGRASGPENPDLLSW</sequence>
<keyword evidence="2" id="KW-1185">Reference proteome</keyword>
<organism evidence="1 2">
    <name type="scientific">Prorocentrum cordatum</name>
    <dbReference type="NCBI Taxonomy" id="2364126"/>
    <lineage>
        <taxon>Eukaryota</taxon>
        <taxon>Sar</taxon>
        <taxon>Alveolata</taxon>
        <taxon>Dinophyceae</taxon>
        <taxon>Prorocentrales</taxon>
        <taxon>Prorocentraceae</taxon>
        <taxon>Prorocentrum</taxon>
    </lineage>
</organism>
<accession>A0ABN9TWD4</accession>
<dbReference type="PANTHER" id="PTHR23053">
    <property type="entry name" value="DLEC1 DELETED IN LUNG AND ESOPHAGEAL CANCER 1"/>
    <property type="match status" value="1"/>
</dbReference>
<gene>
    <name evidence="1" type="ORF">PCOR1329_LOCUS42970</name>
</gene>
<reference evidence="1" key="1">
    <citation type="submission" date="2023-10" db="EMBL/GenBank/DDBJ databases">
        <authorList>
            <person name="Chen Y."/>
            <person name="Shah S."/>
            <person name="Dougan E. K."/>
            <person name="Thang M."/>
            <person name="Chan C."/>
        </authorList>
    </citation>
    <scope>NUCLEOTIDE SEQUENCE [LARGE SCALE GENOMIC DNA]</scope>
</reference>
<evidence type="ECO:0000313" key="2">
    <source>
        <dbReference type="Proteomes" id="UP001189429"/>
    </source>
</evidence>
<dbReference type="EMBL" id="CAUYUJ010015166">
    <property type="protein sequence ID" value="CAK0850599.1"/>
    <property type="molecule type" value="Genomic_DNA"/>
</dbReference>
<dbReference type="InterPro" id="IPR033305">
    <property type="entry name" value="Hydin-like"/>
</dbReference>
<dbReference type="Gene3D" id="2.60.40.10">
    <property type="entry name" value="Immunoglobulins"/>
    <property type="match status" value="1"/>
</dbReference>
<protein>
    <submittedName>
        <fullName evidence="1">Uncharacterized protein</fullName>
    </submittedName>
</protein>
<dbReference type="PANTHER" id="PTHR23053:SF0">
    <property type="entry name" value="HYDROCEPHALUS-INDUCING PROTEIN HOMOLOG"/>
    <property type="match status" value="1"/>
</dbReference>
<dbReference type="InterPro" id="IPR013783">
    <property type="entry name" value="Ig-like_fold"/>
</dbReference>